<evidence type="ECO:0000313" key="5">
    <source>
        <dbReference type="Proteomes" id="UP001143347"/>
    </source>
</evidence>
<accession>A0A9X3D8Q5</accession>
<dbReference type="RefSeq" id="WP_266062807.1">
    <property type="nucleotide sequence ID" value="NZ_JAPKFM010000019.1"/>
</dbReference>
<dbReference type="PANTHER" id="PTHR33744">
    <property type="entry name" value="CARBOHYDRATE DIACID REGULATOR"/>
    <property type="match status" value="1"/>
</dbReference>
<dbReference type="Gene3D" id="1.10.10.2840">
    <property type="entry name" value="PucR C-terminal helix-turn-helix domain"/>
    <property type="match status" value="1"/>
</dbReference>
<dbReference type="Pfam" id="PF17853">
    <property type="entry name" value="GGDEF_2"/>
    <property type="match status" value="1"/>
</dbReference>
<dbReference type="PANTHER" id="PTHR33744:SF7">
    <property type="entry name" value="PUCR FAMILY TRANSCRIPTIONAL REGULATOR"/>
    <property type="match status" value="1"/>
</dbReference>
<name>A0A9X3D8Q5_9ACTN</name>
<dbReference type="InterPro" id="IPR051448">
    <property type="entry name" value="CdaR-like_regulators"/>
</dbReference>
<comment type="caution">
    <text evidence="4">The sequence shown here is derived from an EMBL/GenBank/DDBJ whole genome shotgun (WGS) entry which is preliminary data.</text>
</comment>
<organism evidence="4 5">
    <name type="scientific">Gordonia aquimaris</name>
    <dbReference type="NCBI Taxonomy" id="2984863"/>
    <lineage>
        <taxon>Bacteria</taxon>
        <taxon>Bacillati</taxon>
        <taxon>Actinomycetota</taxon>
        <taxon>Actinomycetes</taxon>
        <taxon>Mycobacteriales</taxon>
        <taxon>Gordoniaceae</taxon>
        <taxon>Gordonia</taxon>
    </lineage>
</organism>
<dbReference type="InterPro" id="IPR009057">
    <property type="entry name" value="Homeodomain-like_sf"/>
</dbReference>
<dbReference type="InterPro" id="IPR025736">
    <property type="entry name" value="PucR_C-HTH_dom"/>
</dbReference>
<evidence type="ECO:0000259" key="3">
    <source>
        <dbReference type="Pfam" id="PF17853"/>
    </source>
</evidence>
<feature type="domain" description="PucR C-terminal helix-turn-helix" evidence="2">
    <location>
        <begin position="479"/>
        <end position="537"/>
    </location>
</feature>
<dbReference type="AlphaFoldDB" id="A0A9X3D8Q5"/>
<dbReference type="Proteomes" id="UP001143347">
    <property type="component" value="Unassembled WGS sequence"/>
</dbReference>
<feature type="domain" description="CdaR GGDEF-like" evidence="3">
    <location>
        <begin position="294"/>
        <end position="431"/>
    </location>
</feature>
<evidence type="ECO:0000256" key="1">
    <source>
        <dbReference type="ARBA" id="ARBA00006754"/>
    </source>
</evidence>
<dbReference type="EMBL" id="JAPKFM010000019">
    <property type="protein sequence ID" value="MCX2965761.1"/>
    <property type="molecule type" value="Genomic_DNA"/>
</dbReference>
<dbReference type="InterPro" id="IPR041522">
    <property type="entry name" value="CdaR_GGDEF"/>
</dbReference>
<evidence type="ECO:0000259" key="2">
    <source>
        <dbReference type="Pfam" id="PF13556"/>
    </source>
</evidence>
<sequence length="554" mass="59965">MEPHPRLTLAGLLDEPLMEGARVVAGTAATDTPVTWALPFTEVMSRYDDLTATVVYSRPESLAAKPSSLGSLLARGAPAVIVDGPLPSTMTADSFPTGLVVVEMGFPIGFGPLNRLLAERALTQEVHVMRYATHVHQSLAGMLHRGAGMPLLLREVSALSHSPAVALDSHCQPVADHAIPADCAEAVLAAVRTTLLERGDAPDNHHTAVVADLTADGVRWTCTASPILLGKYFEGWVAILRRGERPGEHDLAQHAVVAEQATAIIGSEMLRQRSVEEAEERARGDFVQALVHGGFASDLEMRTRAGYHDIDLDATFAVFITRDDSRAPDSDENPRGSSRLLRLARFAASLLPHRDVRSYVTVLGDVLVVVRTVRSTAPSEVDIEVADYAQAMAEELTARGHDVRSPVAYGAVAVGASQIRDSYREARVALGIASRMHLQGAVAYRDLRSYGVLEQIADTDRSRQLVADVLGPIRLGTELHATLLAYLEQGGNVNAAARVLNMHRNTMLSKLDRISRTIGLDIREPENQFTVWLAVRLELLDNLGVSVAREVNFV</sequence>
<dbReference type="InterPro" id="IPR042070">
    <property type="entry name" value="PucR_C-HTH_sf"/>
</dbReference>
<protein>
    <submittedName>
        <fullName evidence="4">Helix-turn-helix domain-containing protein</fullName>
    </submittedName>
</protein>
<dbReference type="Pfam" id="PF13556">
    <property type="entry name" value="HTH_30"/>
    <property type="match status" value="1"/>
</dbReference>
<proteinExistence type="inferred from homology"/>
<evidence type="ECO:0000313" key="4">
    <source>
        <dbReference type="EMBL" id="MCX2965761.1"/>
    </source>
</evidence>
<comment type="similarity">
    <text evidence="1">Belongs to the CdaR family.</text>
</comment>
<keyword evidence="5" id="KW-1185">Reference proteome</keyword>
<reference evidence="4" key="1">
    <citation type="submission" date="2022-10" db="EMBL/GenBank/DDBJ databases">
        <title>WGS of marine actinomycetes from Thailand.</title>
        <authorList>
            <person name="Thawai C."/>
        </authorList>
    </citation>
    <scope>NUCLEOTIDE SEQUENCE</scope>
    <source>
        <strain evidence="4">SW21</strain>
    </source>
</reference>
<gene>
    <name evidence="4" type="ORF">OSB52_16865</name>
</gene>
<dbReference type="SUPFAM" id="SSF46689">
    <property type="entry name" value="Homeodomain-like"/>
    <property type="match status" value="1"/>
</dbReference>